<reference evidence="1 2" key="1">
    <citation type="journal article" date="2013" name="Mar. Genomics">
        <title>Expression of sulfatases in Rhodopirellula baltica and the diversity of sulfatases in the genus Rhodopirellula.</title>
        <authorList>
            <person name="Wegner C.E."/>
            <person name="Richter-Heitmann T."/>
            <person name="Klindworth A."/>
            <person name="Klockow C."/>
            <person name="Richter M."/>
            <person name="Achstetter T."/>
            <person name="Glockner F.O."/>
            <person name="Harder J."/>
        </authorList>
    </citation>
    <scope>NUCLEOTIDE SEQUENCE [LARGE SCALE GENOMIC DNA]</scope>
    <source>
        <strain evidence="1 2">SH28</strain>
    </source>
</reference>
<evidence type="ECO:0000313" key="1">
    <source>
        <dbReference type="EMBL" id="EKK00653.1"/>
    </source>
</evidence>
<evidence type="ECO:0000313" key="2">
    <source>
        <dbReference type="Proteomes" id="UP000007993"/>
    </source>
</evidence>
<name>K5DDY4_RHOBT</name>
<dbReference type="Proteomes" id="UP000007993">
    <property type="component" value="Unassembled WGS sequence"/>
</dbReference>
<organism evidence="1 2">
    <name type="scientific">Rhodopirellula baltica SH28</name>
    <dbReference type="NCBI Taxonomy" id="993517"/>
    <lineage>
        <taxon>Bacteria</taxon>
        <taxon>Pseudomonadati</taxon>
        <taxon>Planctomycetota</taxon>
        <taxon>Planctomycetia</taxon>
        <taxon>Pirellulales</taxon>
        <taxon>Pirellulaceae</taxon>
        <taxon>Rhodopirellula</taxon>
    </lineage>
</organism>
<accession>K5DDY4</accession>
<dbReference type="AlphaFoldDB" id="K5DDY4"/>
<dbReference type="EMBL" id="AMCW01000117">
    <property type="protein sequence ID" value="EKK00653.1"/>
    <property type="molecule type" value="Genomic_DNA"/>
</dbReference>
<proteinExistence type="predicted"/>
<sequence>MTNLPRATSGRASLFLHSNRRRNIRDRSKTIDSPINCVAAKTIHVETLCLPMTKLGMRGHLDATFCPDLKANPSASERTRQTYC</sequence>
<comment type="caution">
    <text evidence="1">The sequence shown here is derived from an EMBL/GenBank/DDBJ whole genome shotgun (WGS) entry which is preliminary data.</text>
</comment>
<protein>
    <submittedName>
        <fullName evidence="1">Uncharacterized protein</fullName>
    </submittedName>
</protein>
<gene>
    <name evidence="1" type="ORF">RBSH_04101</name>
</gene>